<dbReference type="Pfam" id="PF17927">
    <property type="entry name" value="Ins134_P3_kin_N"/>
    <property type="match status" value="1"/>
</dbReference>
<comment type="cofactor">
    <cofactor evidence="1">
        <name>Mg(2+)</name>
        <dbReference type="ChEBI" id="CHEBI:18420"/>
    </cofactor>
</comment>
<evidence type="ECO:0000256" key="3">
    <source>
        <dbReference type="ARBA" id="ARBA00022679"/>
    </source>
</evidence>
<dbReference type="GO" id="GO:0047325">
    <property type="term" value="F:inositol-3,4,5,6-tetrakisphosphate 1-kinase activity"/>
    <property type="evidence" value="ECO:0007669"/>
    <property type="project" value="InterPro"/>
</dbReference>
<evidence type="ECO:0000256" key="9">
    <source>
        <dbReference type="SAM" id="MobiDB-lite"/>
    </source>
</evidence>
<dbReference type="GO" id="GO:0052726">
    <property type="term" value="F:inositol-1,3,4-trisphosphate 5-kinase activity"/>
    <property type="evidence" value="ECO:0007669"/>
    <property type="project" value="InterPro"/>
</dbReference>
<evidence type="ECO:0000313" key="12">
    <source>
        <dbReference type="EMBL" id="CEK91028.1"/>
    </source>
</evidence>
<dbReference type="GO" id="GO:0052725">
    <property type="term" value="F:inositol-1,3,4-trisphosphate 6-kinase activity"/>
    <property type="evidence" value="ECO:0007669"/>
    <property type="project" value="InterPro"/>
</dbReference>
<evidence type="ECO:0000259" key="11">
    <source>
        <dbReference type="Pfam" id="PF17927"/>
    </source>
</evidence>
<keyword evidence="4" id="KW-0479">Metal-binding</keyword>
<dbReference type="GO" id="GO:0005737">
    <property type="term" value="C:cytoplasm"/>
    <property type="evidence" value="ECO:0007669"/>
    <property type="project" value="TreeGrafter"/>
</dbReference>
<dbReference type="SUPFAM" id="SSF56059">
    <property type="entry name" value="Glutathione synthetase ATP-binding domain-like"/>
    <property type="match status" value="1"/>
</dbReference>
<dbReference type="EMBL" id="HACG01044163">
    <property type="protein sequence ID" value="CEK91028.1"/>
    <property type="molecule type" value="Transcribed_RNA"/>
</dbReference>
<dbReference type="PANTHER" id="PTHR14217">
    <property type="entry name" value="INOSITOL-TETRAKISPHOSPHATE 1-KINASE"/>
    <property type="match status" value="1"/>
</dbReference>
<name>A0A0B7BDI7_9EUPU</name>
<dbReference type="GO" id="GO:0032957">
    <property type="term" value="P:inositol trisphosphate metabolic process"/>
    <property type="evidence" value="ECO:0007669"/>
    <property type="project" value="InterPro"/>
</dbReference>
<feature type="region of interest" description="Disordered" evidence="9">
    <location>
        <begin position="428"/>
        <end position="450"/>
    </location>
</feature>
<evidence type="ECO:0000256" key="2">
    <source>
        <dbReference type="ARBA" id="ARBA00009601"/>
    </source>
</evidence>
<dbReference type="GO" id="GO:0000287">
    <property type="term" value="F:magnesium ion binding"/>
    <property type="evidence" value="ECO:0007669"/>
    <property type="project" value="InterPro"/>
</dbReference>
<sequence length="450" mass="50671">MRRVGYWISEKKRKKLDFEEHRELFRNAGIDLIQIDLMQPMESQGPFDLLVHKFTDLFALAVEGDESSESAIKNLETYIQSHPECVVLDPLDSIRCLLNRYTQYQRVSTCEAMKDHRCVIPAFVELDSTNITENKEKLARAGVTFPLVCKPILAHGSAYAHQMSILFNEDALKNIDTPCVAQSFINHNAILYKILVIGCKQFIIQRPSLKNLYPGNYPTIFFDTQEVSKADSDHPLNAVDYATLEDQPIKPDWVYLDKLGHSMRETMELDLFGFDVIIDSKTSQYGIIDINFFPGFEAIDSFFSMLLEHIVKVLDANDRGELVNGRLVAPPQDPANVNILNQLNLQVRRSQENGVNSRVWPSTVAPSPVIDLRPRSLDDSLSGDKSSSLYIGENNNVITSGEDDKSRDEFDVKFTAPIIEASTISSNSGLMIPRWGPGPPPSYNPNQPSS</sequence>
<dbReference type="Gene3D" id="3.40.50.11370">
    <property type="match status" value="1"/>
</dbReference>
<evidence type="ECO:0000259" key="10">
    <source>
        <dbReference type="Pfam" id="PF05770"/>
    </source>
</evidence>
<keyword evidence="8" id="KW-0460">Magnesium</keyword>
<dbReference type="Gene3D" id="3.30.1490.220">
    <property type="match status" value="1"/>
</dbReference>
<dbReference type="InterPro" id="IPR041429">
    <property type="entry name" value="ITPK1_N"/>
</dbReference>
<reference evidence="12" key="1">
    <citation type="submission" date="2014-12" db="EMBL/GenBank/DDBJ databases">
        <title>Insight into the proteome of Arion vulgaris.</title>
        <authorList>
            <person name="Aradska J."/>
            <person name="Bulat T."/>
            <person name="Smidak R."/>
            <person name="Sarate P."/>
            <person name="Gangsoo J."/>
            <person name="Sialana F."/>
            <person name="Bilban M."/>
            <person name="Lubec G."/>
        </authorList>
    </citation>
    <scope>NUCLEOTIDE SEQUENCE</scope>
    <source>
        <tissue evidence="12">Skin</tissue>
    </source>
</reference>
<dbReference type="GO" id="GO:0005524">
    <property type="term" value="F:ATP binding"/>
    <property type="evidence" value="ECO:0007669"/>
    <property type="project" value="UniProtKB-KW"/>
</dbReference>
<evidence type="ECO:0008006" key="13">
    <source>
        <dbReference type="Google" id="ProtNLM"/>
    </source>
</evidence>
<evidence type="ECO:0000256" key="1">
    <source>
        <dbReference type="ARBA" id="ARBA00001946"/>
    </source>
</evidence>
<dbReference type="AlphaFoldDB" id="A0A0B7BDI7"/>
<dbReference type="FunFam" id="3.30.470.20:FF:000047">
    <property type="entry name" value="Inositol-tetrakisphosphate 1-kinase 4"/>
    <property type="match status" value="1"/>
</dbReference>
<protein>
    <recommendedName>
        <fullName evidence="13">Inositol-tetrakisphosphate 1-kinase</fullName>
    </recommendedName>
</protein>
<dbReference type="PANTHER" id="PTHR14217:SF1">
    <property type="entry name" value="INOSITOL-TETRAKISPHOSPHATE 1-KINASE"/>
    <property type="match status" value="1"/>
</dbReference>
<keyword evidence="3" id="KW-0808">Transferase</keyword>
<keyword evidence="5" id="KW-0547">Nucleotide-binding</keyword>
<dbReference type="InterPro" id="IPR040464">
    <property type="entry name" value="InsP(3)kin_ATP-grasp"/>
</dbReference>
<keyword evidence="6" id="KW-0418">Kinase</keyword>
<evidence type="ECO:0000256" key="4">
    <source>
        <dbReference type="ARBA" id="ARBA00022723"/>
    </source>
</evidence>
<dbReference type="InterPro" id="IPR008656">
    <property type="entry name" value="Inositol_tetrakis-P_1-kinase"/>
</dbReference>
<organism evidence="12">
    <name type="scientific">Arion vulgaris</name>
    <dbReference type="NCBI Taxonomy" id="1028688"/>
    <lineage>
        <taxon>Eukaryota</taxon>
        <taxon>Metazoa</taxon>
        <taxon>Spiralia</taxon>
        <taxon>Lophotrochozoa</taxon>
        <taxon>Mollusca</taxon>
        <taxon>Gastropoda</taxon>
        <taxon>Heterobranchia</taxon>
        <taxon>Euthyneura</taxon>
        <taxon>Panpulmonata</taxon>
        <taxon>Eupulmonata</taxon>
        <taxon>Stylommatophora</taxon>
        <taxon>Helicina</taxon>
        <taxon>Arionoidea</taxon>
        <taxon>Arionidae</taxon>
        <taxon>Arion</taxon>
    </lineage>
</organism>
<accession>A0A0B7BDI7</accession>
<evidence type="ECO:0000256" key="8">
    <source>
        <dbReference type="ARBA" id="ARBA00022842"/>
    </source>
</evidence>
<comment type="similarity">
    <text evidence="2">Belongs to the ITPK1 family.</text>
</comment>
<feature type="domain" description="Inositol-tetrakisphosphate 1-kinase N-terminal" evidence="11">
    <location>
        <begin position="3"/>
        <end position="94"/>
    </location>
</feature>
<proteinExistence type="inferred from homology"/>
<dbReference type="Pfam" id="PF05770">
    <property type="entry name" value="Ins134_P3_kin"/>
    <property type="match status" value="1"/>
</dbReference>
<keyword evidence="7" id="KW-0067">ATP-binding</keyword>
<evidence type="ECO:0000256" key="5">
    <source>
        <dbReference type="ARBA" id="ARBA00022741"/>
    </source>
</evidence>
<feature type="domain" description="Inositol 1,3,4-trisphosphate 5/6-kinase ATP-grasp" evidence="10">
    <location>
        <begin position="113"/>
        <end position="311"/>
    </location>
</feature>
<evidence type="ECO:0000256" key="6">
    <source>
        <dbReference type="ARBA" id="ARBA00022777"/>
    </source>
</evidence>
<evidence type="ECO:0000256" key="7">
    <source>
        <dbReference type="ARBA" id="ARBA00022840"/>
    </source>
</evidence>
<gene>
    <name evidence="12" type="primary">ORF180556</name>
</gene>